<dbReference type="EMBL" id="JACHXP010000007">
    <property type="protein sequence ID" value="MBB3190604.1"/>
    <property type="molecule type" value="Genomic_DNA"/>
</dbReference>
<evidence type="ECO:0000313" key="2">
    <source>
        <dbReference type="Proteomes" id="UP000547614"/>
    </source>
</evidence>
<keyword evidence="2" id="KW-1185">Reference proteome</keyword>
<comment type="caution">
    <text evidence="1">The sequence shown here is derived from an EMBL/GenBank/DDBJ whole genome shotgun (WGS) entry which is preliminary data.</text>
</comment>
<protein>
    <submittedName>
        <fullName evidence="1">Uncharacterized protein</fullName>
    </submittedName>
</protein>
<dbReference type="Proteomes" id="UP000547614">
    <property type="component" value="Unassembled WGS sequence"/>
</dbReference>
<dbReference type="InterPro" id="IPR011989">
    <property type="entry name" value="ARM-like"/>
</dbReference>
<dbReference type="AlphaFoldDB" id="A0A839VD56"/>
<name>A0A839VD56_9GAMM</name>
<gene>
    <name evidence="1" type="ORF">FHR94_001837</name>
</gene>
<evidence type="ECO:0000313" key="1">
    <source>
        <dbReference type="EMBL" id="MBB3190604.1"/>
    </source>
</evidence>
<organism evidence="1 2">
    <name type="scientific">Halomonas cerina</name>
    <dbReference type="NCBI Taxonomy" id="447424"/>
    <lineage>
        <taxon>Bacteria</taxon>
        <taxon>Pseudomonadati</taxon>
        <taxon>Pseudomonadota</taxon>
        <taxon>Gammaproteobacteria</taxon>
        <taxon>Oceanospirillales</taxon>
        <taxon>Halomonadaceae</taxon>
        <taxon>Halomonas</taxon>
    </lineage>
</organism>
<dbReference type="SUPFAM" id="SSF48371">
    <property type="entry name" value="ARM repeat"/>
    <property type="match status" value="1"/>
</dbReference>
<reference evidence="1 2" key="1">
    <citation type="submission" date="2020-08" db="EMBL/GenBank/DDBJ databases">
        <title>Genomic Encyclopedia of Type Strains, Phase III (KMG-III): the genomes of soil and plant-associated and newly described type strains.</title>
        <authorList>
            <person name="Whitman W."/>
        </authorList>
    </citation>
    <scope>NUCLEOTIDE SEQUENCE [LARGE SCALE GENOMIC DNA]</scope>
    <source>
        <strain evidence="1 2">CECT 7282</strain>
    </source>
</reference>
<proteinExistence type="predicted"/>
<dbReference type="InterPro" id="IPR016024">
    <property type="entry name" value="ARM-type_fold"/>
</dbReference>
<sequence length="579" mass="64785">MNEAGSVTEKSDLAQLIIDGDAAGRLIPTILDFEYKDRKRELGGFLADLNNSGEIALLSDANLAAIRQLEHNDFWMVFGALSDAIEHVVDDYPAVQQFAECLVERAGNDGASNTPFVSFVCWCEKHPSQARKIITGAKDGQEDCQRSCVFALQGLNDFGYLVDFLEDSRAEFRSMGFRALVRLKNMTSQDDQTGIDACLSEIQSPSSDDARNAAIEAVFRIWDNDATKEKYRQDEAIKSLLAQPTDDDLVRLCAMLFYHKNASTEQTISAVLSRSQSISSSFETASHWIDNALTWKDERWSFKEVIAFIEAMVPHFEQPAKSKQFHSFCEWVWEEPANTSYLFARWLNSGDFSLCSFLAEMVSGGYKGAALSLLPQDLPPEAVDQVFLARKCIGFLWLHEITAASILLSLVEHGHPDAVPEIEDLLWEPLLLSYSSELRPYLEQQASSASPTVAKAAQELIANHAAYIEGLEKAQDLSELEPSNEARRAAAIKDHQRNTDIQKQARKMSIFGDMFHTATMLYGRKSFSMITGADGKKFPSITPLSEHSYSVEFPRLSVVDPVGFNRLLLVCRVEQRKEK</sequence>
<accession>A0A839VD56</accession>
<dbReference type="Gene3D" id="1.25.10.10">
    <property type="entry name" value="Leucine-rich Repeat Variant"/>
    <property type="match status" value="1"/>
</dbReference>
<dbReference type="RefSeq" id="WP_183325338.1">
    <property type="nucleotide sequence ID" value="NZ_JACHXP010000007.1"/>
</dbReference>